<feature type="compositionally biased region" description="Polar residues" evidence="1">
    <location>
        <begin position="137"/>
        <end position="146"/>
    </location>
</feature>
<feature type="compositionally biased region" description="Low complexity" evidence="1">
    <location>
        <begin position="95"/>
        <end position="120"/>
    </location>
</feature>
<evidence type="ECO:0000313" key="2">
    <source>
        <dbReference type="EMBL" id="CAB1441368.1"/>
    </source>
</evidence>
<reference evidence="2" key="1">
    <citation type="submission" date="2020-03" db="EMBL/GenBank/DDBJ databases">
        <authorList>
            <person name="Weist P."/>
        </authorList>
    </citation>
    <scope>NUCLEOTIDE SEQUENCE</scope>
</reference>
<keyword evidence="3" id="KW-1185">Reference proteome</keyword>
<name>A0A9N7V246_PLEPL</name>
<evidence type="ECO:0000313" key="3">
    <source>
        <dbReference type="Proteomes" id="UP001153269"/>
    </source>
</evidence>
<feature type="compositionally biased region" description="Polar residues" evidence="1">
    <location>
        <begin position="78"/>
        <end position="94"/>
    </location>
</feature>
<organism evidence="2 3">
    <name type="scientific">Pleuronectes platessa</name>
    <name type="common">European plaice</name>
    <dbReference type="NCBI Taxonomy" id="8262"/>
    <lineage>
        <taxon>Eukaryota</taxon>
        <taxon>Metazoa</taxon>
        <taxon>Chordata</taxon>
        <taxon>Craniata</taxon>
        <taxon>Vertebrata</taxon>
        <taxon>Euteleostomi</taxon>
        <taxon>Actinopterygii</taxon>
        <taxon>Neopterygii</taxon>
        <taxon>Teleostei</taxon>
        <taxon>Neoteleostei</taxon>
        <taxon>Acanthomorphata</taxon>
        <taxon>Carangaria</taxon>
        <taxon>Pleuronectiformes</taxon>
        <taxon>Pleuronectoidei</taxon>
        <taxon>Pleuronectidae</taxon>
        <taxon>Pleuronectes</taxon>
    </lineage>
</organism>
<feature type="compositionally biased region" description="Polar residues" evidence="1">
    <location>
        <begin position="46"/>
        <end position="60"/>
    </location>
</feature>
<dbReference type="EMBL" id="CADEAL010002626">
    <property type="protein sequence ID" value="CAB1441368.1"/>
    <property type="molecule type" value="Genomic_DNA"/>
</dbReference>
<gene>
    <name evidence="2" type="ORF">PLEPLA_LOCUS29144</name>
</gene>
<proteinExistence type="predicted"/>
<protein>
    <submittedName>
        <fullName evidence="2">Uncharacterized protein</fullName>
    </submittedName>
</protein>
<feature type="non-terminal residue" evidence="2">
    <location>
        <position position="1"/>
    </location>
</feature>
<sequence>MEMRGGDIFRCCRLACPRHLGFQSHMCGCKHEAQGYPGQPMRELEQSSSAEQGKMTNGSYSHMDEVDEGELYGHEEFTSSPQHSYLQEWGNSHISSQAQPQTPSQSQSQNQSLNQSQRQFQHVKASKSMDLVADESNVGSLVGTTA</sequence>
<dbReference type="AlphaFoldDB" id="A0A9N7V246"/>
<feature type="region of interest" description="Disordered" evidence="1">
    <location>
        <begin position="37"/>
        <end position="146"/>
    </location>
</feature>
<dbReference type="Proteomes" id="UP001153269">
    <property type="component" value="Unassembled WGS sequence"/>
</dbReference>
<accession>A0A9N7V246</accession>
<evidence type="ECO:0000256" key="1">
    <source>
        <dbReference type="SAM" id="MobiDB-lite"/>
    </source>
</evidence>
<comment type="caution">
    <text evidence="2">The sequence shown here is derived from an EMBL/GenBank/DDBJ whole genome shotgun (WGS) entry which is preliminary data.</text>
</comment>